<dbReference type="Proteomes" id="UP000004260">
    <property type="component" value="Unassembled WGS sequence"/>
</dbReference>
<comment type="caution">
    <text evidence="1">The sequence shown here is derived from an EMBL/GenBank/DDBJ whole genome shotgun (WGS) entry which is preliminary data.</text>
</comment>
<proteinExistence type="predicted"/>
<name>I9QJU9_HELPX</name>
<dbReference type="PATRIC" id="fig|992027.3.peg.1066"/>
<sequence length="119" mass="14013">MSETPYLNLSFKILWRDTTIATKNPTDPPRSDKTHKAFSGIRHIFCSIFIHQHENKNQNIDYEQPNDRNKFHAHPFKSVLTTQTLPLGFLEREREKESKILRLFLKSIPLQKLRLGVLT</sequence>
<evidence type="ECO:0000313" key="2">
    <source>
        <dbReference type="Proteomes" id="UP000004260"/>
    </source>
</evidence>
<dbReference type="AlphaFoldDB" id="I9QJU9"/>
<gene>
    <name evidence="1" type="ORF">HPNQ4053_1088</name>
</gene>
<dbReference type="EMBL" id="AKNV01000005">
    <property type="protein sequence ID" value="EJB33399.1"/>
    <property type="molecule type" value="Genomic_DNA"/>
</dbReference>
<protein>
    <submittedName>
        <fullName evidence="1">Uncharacterized protein</fullName>
    </submittedName>
</protein>
<accession>I9QJU9</accession>
<evidence type="ECO:0000313" key="1">
    <source>
        <dbReference type="EMBL" id="EJB33399.1"/>
    </source>
</evidence>
<reference evidence="1 2" key="1">
    <citation type="journal article" date="2013" name="Pathog. Dis.">
        <title>Genome sequences of 65 Helicobacter pylori strains isolated from asymptomatic individuals and patients with gastric cancer, peptic ulcer disease, or gastritis.</title>
        <authorList>
            <person name="Blanchard T.G."/>
            <person name="Czinn S.J."/>
            <person name="Correa P."/>
            <person name="Nakazawa T."/>
            <person name="Keelan M."/>
            <person name="Morningstar L."/>
            <person name="Santana-Cruz I."/>
            <person name="Maroo A."/>
            <person name="McCracken C."/>
            <person name="Shefchek K."/>
            <person name="Daugherty S."/>
            <person name="Song Y."/>
            <person name="Fraser C.M."/>
            <person name="Fricke W.F."/>
        </authorList>
    </citation>
    <scope>NUCLEOTIDE SEQUENCE [LARGE SCALE GENOMIC DNA]</scope>
    <source>
        <strain evidence="1 2">NQ4053</strain>
    </source>
</reference>
<organism evidence="1 2">
    <name type="scientific">Helicobacter pylori NQ4053</name>
    <dbReference type="NCBI Taxonomy" id="992027"/>
    <lineage>
        <taxon>Bacteria</taxon>
        <taxon>Pseudomonadati</taxon>
        <taxon>Campylobacterota</taxon>
        <taxon>Epsilonproteobacteria</taxon>
        <taxon>Campylobacterales</taxon>
        <taxon>Helicobacteraceae</taxon>
        <taxon>Helicobacter</taxon>
    </lineage>
</organism>